<dbReference type="AlphaFoldDB" id="A0A395I1L0"/>
<dbReference type="VEuPathDB" id="FungiDB:BO97DRAFT_450348"/>
<dbReference type="InterPro" id="IPR014752">
    <property type="entry name" value="Arrestin-like_C"/>
</dbReference>
<dbReference type="EMBL" id="KZ824280">
    <property type="protein sequence ID" value="RAL13048.1"/>
    <property type="molecule type" value="Genomic_DNA"/>
</dbReference>
<dbReference type="Proteomes" id="UP000248961">
    <property type="component" value="Unassembled WGS sequence"/>
</dbReference>
<sequence>MNELRLHLDTPSSHIIFVHPGRESYTFPLSGSLRISPSFLNRDSTCSPKASVSLVRTVKTDIQGSACTNTKSRRRYSLPFRHRATSPTTSQESVETVLECQLWPSPAVLAPTSTAAITTSTKWPFCIPIPSNIPATTRTDLGSVSYTITATVTLASGKSAFITRALDIFYRLVPTLDLTTRHVRQFPGSPLLVDVNMTQHQPKAGTASLMFSVALIARNILRPGILEGEMKFITIKTINWWIEEEARLTEIISSDLQSCSSTCKKSTRSLSDGVVKVEWPTRSRQRSDEQSLKPGRLEINFNIMIPRSAEPADDIYLDSYGTGGSGWNYQSQLASRQVITVDHHLKIEISTGEDTWNSRTNTLLDRKILVKSYGTILPMRIHQLADSNETLHGACYQEELPAFEVAQALPPPSYETSLQSTKPFFMA</sequence>
<name>A0A395I1L0_ASPHC</name>
<keyword evidence="2" id="KW-1185">Reference proteome</keyword>
<accession>A0A395I1L0</accession>
<proteinExistence type="predicted"/>
<reference evidence="1 2" key="1">
    <citation type="submission" date="2018-02" db="EMBL/GenBank/DDBJ databases">
        <title>The genomes of Aspergillus section Nigri reveals drivers in fungal speciation.</title>
        <authorList>
            <consortium name="DOE Joint Genome Institute"/>
            <person name="Vesth T.C."/>
            <person name="Nybo J."/>
            <person name="Theobald S."/>
            <person name="Brandl J."/>
            <person name="Frisvad J.C."/>
            <person name="Nielsen K.F."/>
            <person name="Lyhne E.K."/>
            <person name="Kogle M.E."/>
            <person name="Kuo A."/>
            <person name="Riley R."/>
            <person name="Clum A."/>
            <person name="Nolan M."/>
            <person name="Lipzen A."/>
            <person name="Salamov A."/>
            <person name="Henrissat B."/>
            <person name="Wiebenga A."/>
            <person name="De vries R.P."/>
            <person name="Grigoriev I.V."/>
            <person name="Mortensen U.H."/>
            <person name="Andersen M.R."/>
            <person name="Baker S.E."/>
        </authorList>
    </citation>
    <scope>NUCLEOTIDE SEQUENCE [LARGE SCALE GENOMIC DNA]</scope>
    <source>
        <strain evidence="1 2">CBS 101889</strain>
    </source>
</reference>
<gene>
    <name evidence="1" type="ORF">BO97DRAFT_450348</name>
</gene>
<evidence type="ECO:0000313" key="2">
    <source>
        <dbReference type="Proteomes" id="UP000248961"/>
    </source>
</evidence>
<protein>
    <recommendedName>
        <fullName evidence="3">LDB19 N-terminal domain-containing protein</fullName>
    </recommendedName>
</protein>
<dbReference type="GeneID" id="37203208"/>
<dbReference type="OrthoDB" id="3922101at2759"/>
<dbReference type="RefSeq" id="XP_025552202.1">
    <property type="nucleotide sequence ID" value="XM_025698919.1"/>
</dbReference>
<dbReference type="Gene3D" id="2.60.40.640">
    <property type="match status" value="1"/>
</dbReference>
<organism evidence="1 2">
    <name type="scientific">Aspergillus homomorphus (strain CBS 101889)</name>
    <dbReference type="NCBI Taxonomy" id="1450537"/>
    <lineage>
        <taxon>Eukaryota</taxon>
        <taxon>Fungi</taxon>
        <taxon>Dikarya</taxon>
        <taxon>Ascomycota</taxon>
        <taxon>Pezizomycotina</taxon>
        <taxon>Eurotiomycetes</taxon>
        <taxon>Eurotiomycetidae</taxon>
        <taxon>Eurotiales</taxon>
        <taxon>Aspergillaceae</taxon>
        <taxon>Aspergillus</taxon>
        <taxon>Aspergillus subgen. Circumdati</taxon>
    </lineage>
</organism>
<evidence type="ECO:0000313" key="1">
    <source>
        <dbReference type="EMBL" id="RAL13048.1"/>
    </source>
</evidence>
<dbReference type="STRING" id="1450537.A0A395I1L0"/>
<evidence type="ECO:0008006" key="3">
    <source>
        <dbReference type="Google" id="ProtNLM"/>
    </source>
</evidence>